<dbReference type="GO" id="GO:0000981">
    <property type="term" value="F:DNA-binding transcription factor activity, RNA polymerase II-specific"/>
    <property type="evidence" value="ECO:0007669"/>
    <property type="project" value="TreeGrafter"/>
</dbReference>
<evidence type="ECO:0000313" key="14">
    <source>
        <dbReference type="Proteomes" id="UP000235672"/>
    </source>
</evidence>
<dbReference type="SUPFAM" id="SSF57667">
    <property type="entry name" value="beta-beta-alpha zinc fingers"/>
    <property type="match status" value="2"/>
</dbReference>
<dbReference type="FunFam" id="3.30.160.60:FF:000446">
    <property type="entry name" value="Zinc finger protein"/>
    <property type="match status" value="1"/>
</dbReference>
<evidence type="ECO:0000256" key="11">
    <source>
        <dbReference type="SAM" id="MobiDB-lite"/>
    </source>
</evidence>
<dbReference type="EMBL" id="KZ613471">
    <property type="protein sequence ID" value="PMD25108.1"/>
    <property type="molecule type" value="Genomic_DNA"/>
</dbReference>
<dbReference type="PROSITE" id="PS50157">
    <property type="entry name" value="ZINC_FINGER_C2H2_2"/>
    <property type="match status" value="2"/>
</dbReference>
<keyword evidence="6" id="KW-0238">DNA-binding</keyword>
<dbReference type="Gene3D" id="3.30.160.60">
    <property type="entry name" value="Classic Zinc Finger"/>
    <property type="match status" value="3"/>
</dbReference>
<keyword evidence="8" id="KW-0539">Nucleus</keyword>
<feature type="domain" description="C2H2-type" evidence="12">
    <location>
        <begin position="279"/>
        <end position="306"/>
    </location>
</feature>
<feature type="compositionally biased region" description="Polar residues" evidence="11">
    <location>
        <begin position="264"/>
        <end position="274"/>
    </location>
</feature>
<keyword evidence="1" id="KW-0479">Metal-binding</keyword>
<dbReference type="PROSITE" id="PS00028">
    <property type="entry name" value="ZINC_FINGER_C2H2_1"/>
    <property type="match status" value="2"/>
</dbReference>
<name>A0A2J6QFV6_9HELO</name>
<feature type="compositionally biased region" description="Polar residues" evidence="11">
    <location>
        <begin position="433"/>
        <end position="443"/>
    </location>
</feature>
<feature type="compositionally biased region" description="Polar residues" evidence="11">
    <location>
        <begin position="532"/>
        <end position="550"/>
    </location>
</feature>
<evidence type="ECO:0000256" key="2">
    <source>
        <dbReference type="ARBA" id="ARBA00022737"/>
    </source>
</evidence>
<dbReference type="STRING" id="1745343.A0A2J6QFV6"/>
<keyword evidence="10" id="KW-0175">Coiled coil</keyword>
<evidence type="ECO:0000256" key="1">
    <source>
        <dbReference type="ARBA" id="ARBA00022723"/>
    </source>
</evidence>
<evidence type="ECO:0000256" key="7">
    <source>
        <dbReference type="ARBA" id="ARBA00023163"/>
    </source>
</evidence>
<reference evidence="13 14" key="1">
    <citation type="submission" date="2016-05" db="EMBL/GenBank/DDBJ databases">
        <title>A degradative enzymes factory behind the ericoid mycorrhizal symbiosis.</title>
        <authorList>
            <consortium name="DOE Joint Genome Institute"/>
            <person name="Martino E."/>
            <person name="Morin E."/>
            <person name="Grelet G."/>
            <person name="Kuo A."/>
            <person name="Kohler A."/>
            <person name="Daghino S."/>
            <person name="Barry K."/>
            <person name="Choi C."/>
            <person name="Cichocki N."/>
            <person name="Clum A."/>
            <person name="Copeland A."/>
            <person name="Hainaut M."/>
            <person name="Haridas S."/>
            <person name="Labutti K."/>
            <person name="Lindquist E."/>
            <person name="Lipzen A."/>
            <person name="Khouja H.-R."/>
            <person name="Murat C."/>
            <person name="Ohm R."/>
            <person name="Olson A."/>
            <person name="Spatafora J."/>
            <person name="Veneault-Fourrey C."/>
            <person name="Henrissat B."/>
            <person name="Grigoriev I."/>
            <person name="Martin F."/>
            <person name="Perotto S."/>
        </authorList>
    </citation>
    <scope>NUCLEOTIDE SEQUENCE [LARGE SCALE GENOMIC DNA]</scope>
    <source>
        <strain evidence="13 14">UAMH 7357</strain>
    </source>
</reference>
<evidence type="ECO:0000256" key="10">
    <source>
        <dbReference type="SAM" id="Coils"/>
    </source>
</evidence>
<evidence type="ECO:0000256" key="8">
    <source>
        <dbReference type="ARBA" id="ARBA00023242"/>
    </source>
</evidence>
<dbReference type="PANTHER" id="PTHR23235">
    <property type="entry name" value="KRUEPPEL-LIKE TRANSCRIPTION FACTOR"/>
    <property type="match status" value="1"/>
</dbReference>
<organism evidence="13 14">
    <name type="scientific">Hyaloscypha hepaticicola</name>
    <dbReference type="NCBI Taxonomy" id="2082293"/>
    <lineage>
        <taxon>Eukaryota</taxon>
        <taxon>Fungi</taxon>
        <taxon>Dikarya</taxon>
        <taxon>Ascomycota</taxon>
        <taxon>Pezizomycotina</taxon>
        <taxon>Leotiomycetes</taxon>
        <taxon>Helotiales</taxon>
        <taxon>Hyaloscyphaceae</taxon>
        <taxon>Hyaloscypha</taxon>
    </lineage>
</organism>
<keyword evidence="5" id="KW-0805">Transcription regulation</keyword>
<dbReference type="FunFam" id="3.30.160.60:FF:001485">
    <property type="entry name" value="Krueppel-related zinc finger protein"/>
    <property type="match status" value="1"/>
</dbReference>
<evidence type="ECO:0000313" key="13">
    <source>
        <dbReference type="EMBL" id="PMD25108.1"/>
    </source>
</evidence>
<feature type="compositionally biased region" description="Low complexity" evidence="11">
    <location>
        <begin position="467"/>
        <end position="485"/>
    </location>
</feature>
<evidence type="ECO:0000259" key="12">
    <source>
        <dbReference type="PROSITE" id="PS50157"/>
    </source>
</evidence>
<feature type="compositionally biased region" description="Polar residues" evidence="11">
    <location>
        <begin position="486"/>
        <end position="511"/>
    </location>
</feature>
<feature type="region of interest" description="Disordered" evidence="11">
    <location>
        <begin position="1"/>
        <end position="86"/>
    </location>
</feature>
<dbReference type="InterPro" id="IPR036236">
    <property type="entry name" value="Znf_C2H2_sf"/>
</dbReference>
<feature type="region of interest" description="Disordered" evidence="11">
    <location>
        <begin position="369"/>
        <end position="657"/>
    </location>
</feature>
<dbReference type="GO" id="GO:0008270">
    <property type="term" value="F:zinc ion binding"/>
    <property type="evidence" value="ECO:0007669"/>
    <property type="project" value="UniProtKB-KW"/>
</dbReference>
<evidence type="ECO:0000256" key="4">
    <source>
        <dbReference type="ARBA" id="ARBA00022833"/>
    </source>
</evidence>
<dbReference type="SMART" id="SM00355">
    <property type="entry name" value="ZnF_C2H2"/>
    <property type="match status" value="3"/>
</dbReference>
<sequence length="725" mass="76329">MDSEQGGVSAATPLFTTALSDPATLPSTTAIINQPESDSVRAKSLKRSRAEQSQGSGNLTSIANAGLGASPSPKSPRLKGTFSPGFTPIHLTGAAALADDQRKRQEAQKTQSNQPPAMSENPGHKALSSLMAGGGASMSKPQDAPVATTAMSEGLSIAANAIAIPSPIQFDEKPETSPASVTSLASLGSTAPTVTASSTVVASPAALTSAVEVEAREVRPGNVNQLQAVDEQSSNRALSFPGNVMGHLDASRAPPRGASLPMPGQNQQLAPRSPSQKKHKCPYCETEFTRHHNLKSHLLTHSQEKPYVCQTCTMRFRRLHDLKRHMKLHTGERPHICPKCDRKFARGDALARHSKGQGGCAGRRASMGSFGGDDDFEGSNAGDGDEGAMDGVMYTNGTPHPNENEMSEEDRRRFSLPSIKAQHVSGPGPGSRDSYSPHSRTPSTYPPAGPRPVQPSGGLYPPNTDRVGSSSSGTSQSVQNSVVGGHNSNTSISSMQLSTGANSMFSQSGMTESPKPLSPAGMHSHQLGHDSASINRQRSPSLTTQFQQQHFGRRQSGRVSPPGMALPSPHTSHGGPKLPALTGLAPPDQRYTLPSQTPVQQTTPNGNHGGQQGQPGPGSTSPSTMYHPQGGPGPGRGPSTGPLHHQGSGIGDSNNLFAAGDRGVWAYVQTLEDKVKQLSEKVQVMETKEKSQEEKINRLSEEVFSLRNQLNTHNQNPNPSAATHS</sequence>
<dbReference type="OrthoDB" id="8117402at2759"/>
<evidence type="ECO:0000256" key="3">
    <source>
        <dbReference type="ARBA" id="ARBA00022771"/>
    </source>
</evidence>
<evidence type="ECO:0000256" key="5">
    <source>
        <dbReference type="ARBA" id="ARBA00023015"/>
    </source>
</evidence>
<feature type="coiled-coil region" evidence="10">
    <location>
        <begin position="668"/>
        <end position="716"/>
    </location>
</feature>
<feature type="compositionally biased region" description="Pro residues" evidence="11">
    <location>
        <begin position="444"/>
        <end position="453"/>
    </location>
</feature>
<protein>
    <recommendedName>
        <fullName evidence="12">C2H2-type domain-containing protein</fullName>
    </recommendedName>
</protein>
<feature type="compositionally biased region" description="Gly residues" evidence="11">
    <location>
        <begin position="607"/>
        <end position="616"/>
    </location>
</feature>
<dbReference type="GO" id="GO:0000978">
    <property type="term" value="F:RNA polymerase II cis-regulatory region sequence-specific DNA binding"/>
    <property type="evidence" value="ECO:0007669"/>
    <property type="project" value="TreeGrafter"/>
</dbReference>
<keyword evidence="4" id="KW-0862">Zinc</keyword>
<proteinExistence type="predicted"/>
<dbReference type="Pfam" id="PF00096">
    <property type="entry name" value="zf-C2H2"/>
    <property type="match status" value="2"/>
</dbReference>
<keyword evidence="3 9" id="KW-0863">Zinc-finger</keyword>
<dbReference type="PANTHER" id="PTHR23235:SF120">
    <property type="entry name" value="KRUPPEL-LIKE FACTOR 15"/>
    <property type="match status" value="1"/>
</dbReference>
<keyword evidence="2" id="KW-0677">Repeat</keyword>
<keyword evidence="7" id="KW-0804">Transcription</keyword>
<dbReference type="AlphaFoldDB" id="A0A2J6QFV6"/>
<gene>
    <name evidence="13" type="ORF">NA56DRAFT_566213</name>
</gene>
<feature type="compositionally biased region" description="Polar residues" evidence="11">
    <location>
        <begin position="14"/>
        <end position="37"/>
    </location>
</feature>
<accession>A0A2J6QFV6</accession>
<evidence type="ECO:0000256" key="6">
    <source>
        <dbReference type="ARBA" id="ARBA00023125"/>
    </source>
</evidence>
<feature type="domain" description="C2H2-type" evidence="12">
    <location>
        <begin position="307"/>
        <end position="334"/>
    </location>
</feature>
<keyword evidence="14" id="KW-1185">Reference proteome</keyword>
<feature type="compositionally biased region" description="Acidic residues" evidence="11">
    <location>
        <begin position="372"/>
        <end position="388"/>
    </location>
</feature>
<dbReference type="Proteomes" id="UP000235672">
    <property type="component" value="Unassembled WGS sequence"/>
</dbReference>
<feature type="region of interest" description="Disordered" evidence="11">
    <location>
        <begin position="98"/>
        <end position="147"/>
    </location>
</feature>
<feature type="region of interest" description="Disordered" evidence="11">
    <location>
        <begin position="248"/>
        <end position="278"/>
    </location>
</feature>
<evidence type="ECO:0000256" key="9">
    <source>
        <dbReference type="PROSITE-ProRule" id="PRU00042"/>
    </source>
</evidence>
<feature type="compositionally biased region" description="Polar residues" evidence="11">
    <location>
        <begin position="51"/>
        <end position="63"/>
    </location>
</feature>
<dbReference type="InterPro" id="IPR013087">
    <property type="entry name" value="Znf_C2H2_type"/>
</dbReference>